<dbReference type="PATRIC" id="fig|1246626.3.peg.698"/>
<keyword evidence="2" id="KW-1185">Reference proteome</keyword>
<dbReference type="OrthoDB" id="1797229at2"/>
<evidence type="ECO:0000313" key="1">
    <source>
        <dbReference type="EMBL" id="AIC93308.1"/>
    </source>
</evidence>
<evidence type="ECO:0000313" key="2">
    <source>
        <dbReference type="Proteomes" id="UP000027142"/>
    </source>
</evidence>
<proteinExistence type="predicted"/>
<protein>
    <submittedName>
        <fullName evidence="1">Uncharacterized protein</fullName>
    </submittedName>
</protein>
<dbReference type="STRING" id="1246626.BleG1_0700"/>
<reference evidence="1 2" key="1">
    <citation type="journal article" date="2014" name="Gene">
        <title>A comparative genomic analysis of the alkalitolerant soil bacterium Bacillus lehensis G1.</title>
        <authorList>
            <person name="Noor Y.M."/>
            <person name="Samsulrizal N.H."/>
            <person name="Jema'on N.A."/>
            <person name="Low K.O."/>
            <person name="Ramli A.N."/>
            <person name="Alias N.I."/>
            <person name="Damis S.I."/>
            <person name="Fuzi S.F."/>
            <person name="Isa M.N."/>
            <person name="Murad A.M."/>
            <person name="Raih M.F."/>
            <person name="Bakar F.D."/>
            <person name="Najimudin N."/>
            <person name="Mahadi N.M."/>
            <person name="Illias R.M."/>
        </authorList>
    </citation>
    <scope>NUCLEOTIDE SEQUENCE [LARGE SCALE GENOMIC DNA]</scope>
    <source>
        <strain evidence="1 2">G1</strain>
    </source>
</reference>
<dbReference type="KEGG" id="ble:BleG1_0700"/>
<sequence>MHDEYDNKRVKEIDEEICALLHKRKVMTNNNPGCPSMDQMEEWAQTYQLEKEMIASIFHVAANEEEYRPIIQPKGYVNTIPQSLLHEEDDILYSIPALQTYQNATVLLLQMVCRPEKVNFHERTRVFTINVKGSKPYRAQMTEGSGGDAMQGYRFVVSPAIQEEVTIVVEEKEWSKKTPLTTFEWIVKA</sequence>
<dbReference type="EMBL" id="CP003923">
    <property type="protein sequence ID" value="AIC93308.1"/>
    <property type="molecule type" value="Genomic_DNA"/>
</dbReference>
<dbReference type="Proteomes" id="UP000027142">
    <property type="component" value="Chromosome"/>
</dbReference>
<dbReference type="RefSeq" id="WP_038477214.1">
    <property type="nucleotide sequence ID" value="NZ_CP003923.1"/>
</dbReference>
<name>A0A060LYE2_9BACI</name>
<dbReference type="eggNOG" id="ENOG502ZQAS">
    <property type="taxonomic scope" value="Bacteria"/>
</dbReference>
<accession>A0A060LYE2</accession>
<dbReference type="HOGENOM" id="CLU_116312_0_0_9"/>
<gene>
    <name evidence="1" type="ORF">BleG1_0700</name>
</gene>
<organism evidence="1 2">
    <name type="scientific">Shouchella lehensis G1</name>
    <dbReference type="NCBI Taxonomy" id="1246626"/>
    <lineage>
        <taxon>Bacteria</taxon>
        <taxon>Bacillati</taxon>
        <taxon>Bacillota</taxon>
        <taxon>Bacilli</taxon>
        <taxon>Bacillales</taxon>
        <taxon>Bacillaceae</taxon>
        <taxon>Shouchella</taxon>
    </lineage>
</organism>
<dbReference type="AlphaFoldDB" id="A0A060LYE2"/>